<dbReference type="CDD" id="cd18601">
    <property type="entry name" value="ABC_6TM_MRP4_D2_like"/>
    <property type="match status" value="1"/>
</dbReference>
<dbReference type="GO" id="GO:0055085">
    <property type="term" value="P:transmembrane transport"/>
    <property type="evidence" value="ECO:0000318"/>
    <property type="project" value="GO_Central"/>
</dbReference>
<dbReference type="PANTHER" id="PTHR24223:SF456">
    <property type="entry name" value="MULTIDRUG RESISTANCE-ASSOCIATED PROTEIN LETHAL(2)03659"/>
    <property type="match status" value="1"/>
</dbReference>
<dbReference type="SMART" id="SM00382">
    <property type="entry name" value="AAA"/>
    <property type="match status" value="2"/>
</dbReference>
<comment type="similarity">
    <text evidence="4">Belongs to the ABC transporter superfamily. ABCC family. Conjugate transporter (TC 3.A.1.208) subfamily.</text>
</comment>
<keyword evidence="10" id="KW-0067">ATP-binding</keyword>
<comment type="catalytic activity">
    <reaction evidence="18">
        <text>leukotriene C4(in) + ATP + H2O = leukotriene C4(out) + ADP + phosphate + H(+)</text>
        <dbReference type="Rhea" id="RHEA:38963"/>
        <dbReference type="ChEBI" id="CHEBI:15377"/>
        <dbReference type="ChEBI" id="CHEBI:15378"/>
        <dbReference type="ChEBI" id="CHEBI:30616"/>
        <dbReference type="ChEBI" id="CHEBI:43474"/>
        <dbReference type="ChEBI" id="CHEBI:57973"/>
        <dbReference type="ChEBI" id="CHEBI:456216"/>
    </reaction>
    <physiologicalReaction direction="left-to-right" evidence="18">
        <dbReference type="Rhea" id="RHEA:38964"/>
    </physiologicalReaction>
</comment>
<evidence type="ECO:0000256" key="28">
    <source>
        <dbReference type="ARBA" id="ARBA00051304"/>
    </source>
</evidence>
<evidence type="ECO:0000256" key="12">
    <source>
        <dbReference type="ARBA" id="ARBA00022989"/>
    </source>
</evidence>
<dbReference type="GO" id="GO:0140359">
    <property type="term" value="F:ABC-type transporter activity"/>
    <property type="evidence" value="ECO:0000318"/>
    <property type="project" value="GO_Central"/>
</dbReference>
<comment type="catalytic activity">
    <reaction evidence="24">
        <text>prostaglandin E1(in) + ATP + H2O = prostaglandin E1(out) + ADP + phosphate + H(+)</text>
        <dbReference type="Rhea" id="RHEA:66392"/>
        <dbReference type="ChEBI" id="CHEBI:15377"/>
        <dbReference type="ChEBI" id="CHEBI:15378"/>
        <dbReference type="ChEBI" id="CHEBI:30616"/>
        <dbReference type="ChEBI" id="CHEBI:43474"/>
        <dbReference type="ChEBI" id="CHEBI:57397"/>
        <dbReference type="ChEBI" id="CHEBI:456216"/>
    </reaction>
    <physiologicalReaction direction="left-to-right" evidence="24">
        <dbReference type="Rhea" id="RHEA:66393"/>
    </physiologicalReaction>
</comment>
<evidence type="ECO:0000256" key="11">
    <source>
        <dbReference type="ARBA" id="ARBA00022967"/>
    </source>
</evidence>
<dbReference type="PROSITE" id="PS50929">
    <property type="entry name" value="ABC_TM1F"/>
    <property type="match status" value="2"/>
</dbReference>
<dbReference type="GO" id="GO:0015431">
    <property type="term" value="F:ABC-type glutathione S-conjugate transporter activity"/>
    <property type="evidence" value="ECO:0007669"/>
    <property type="project" value="UniProtKB-EC"/>
</dbReference>
<evidence type="ECO:0000256" key="5">
    <source>
        <dbReference type="ARBA" id="ARBA00012191"/>
    </source>
</evidence>
<keyword evidence="13" id="KW-0445">Lipid transport</keyword>
<comment type="catalytic activity">
    <reaction evidence="17">
        <text>dehydroepiandrosterone 3-sulfate(in) + ATP + H2O = dehydroepiandrosterone 3-sulfate(out) + ADP + phosphate + H(+)</text>
        <dbReference type="Rhea" id="RHEA:61364"/>
        <dbReference type="ChEBI" id="CHEBI:15377"/>
        <dbReference type="ChEBI" id="CHEBI:15378"/>
        <dbReference type="ChEBI" id="CHEBI:30616"/>
        <dbReference type="ChEBI" id="CHEBI:43474"/>
        <dbReference type="ChEBI" id="CHEBI:57905"/>
        <dbReference type="ChEBI" id="CHEBI:456216"/>
    </reaction>
    <physiologicalReaction direction="left-to-right" evidence="17">
        <dbReference type="Rhea" id="RHEA:61365"/>
    </physiologicalReaction>
</comment>
<comment type="catalytic activity">
    <reaction evidence="31">
        <text>taurocholate(in) + glutathione(in) + ATP + H2O = taurocholate(out) + glutathione(out) + ADP + phosphate + H(+)</text>
        <dbReference type="Rhea" id="RHEA:66404"/>
        <dbReference type="ChEBI" id="CHEBI:15377"/>
        <dbReference type="ChEBI" id="CHEBI:15378"/>
        <dbReference type="ChEBI" id="CHEBI:30616"/>
        <dbReference type="ChEBI" id="CHEBI:36257"/>
        <dbReference type="ChEBI" id="CHEBI:43474"/>
        <dbReference type="ChEBI" id="CHEBI:57925"/>
        <dbReference type="ChEBI" id="CHEBI:456216"/>
    </reaction>
    <physiologicalReaction direction="left-to-right" evidence="31">
        <dbReference type="Rhea" id="RHEA:66405"/>
    </physiologicalReaction>
</comment>
<dbReference type="CDD" id="cd03250">
    <property type="entry name" value="ABCC_MRP_domain1"/>
    <property type="match status" value="1"/>
</dbReference>
<evidence type="ECO:0000256" key="38">
    <source>
        <dbReference type="SAM" id="Phobius"/>
    </source>
</evidence>
<keyword evidence="14 38" id="KW-0472">Membrane</keyword>
<evidence type="ECO:0000259" key="40">
    <source>
        <dbReference type="PROSITE" id="PS50929"/>
    </source>
</evidence>
<evidence type="ECO:0000313" key="42">
    <source>
        <dbReference type="RefSeq" id="XP_035692355.1"/>
    </source>
</evidence>
<evidence type="ECO:0000256" key="35">
    <source>
        <dbReference type="ARBA" id="ARBA00062847"/>
    </source>
</evidence>
<keyword evidence="11" id="KW-1278">Translocase</keyword>
<evidence type="ECO:0000313" key="41">
    <source>
        <dbReference type="Proteomes" id="UP000001554"/>
    </source>
</evidence>
<name>A0A9J7M1H9_BRAFL</name>
<dbReference type="InterPro" id="IPR003439">
    <property type="entry name" value="ABC_transporter-like_ATP-bd"/>
</dbReference>
<dbReference type="InterPro" id="IPR030240">
    <property type="entry name" value="ABCC4_TMD1"/>
</dbReference>
<dbReference type="FunFam" id="3.40.50.300:FF:000163">
    <property type="entry name" value="Multidrug resistance-associated protein member 4"/>
    <property type="match status" value="1"/>
</dbReference>
<dbReference type="PANTHER" id="PTHR24223">
    <property type="entry name" value="ATP-BINDING CASSETTE SUB-FAMILY C"/>
    <property type="match status" value="1"/>
</dbReference>
<evidence type="ECO:0000256" key="23">
    <source>
        <dbReference type="ARBA" id="ARBA00050626"/>
    </source>
</evidence>
<evidence type="ECO:0000256" key="6">
    <source>
        <dbReference type="ARBA" id="ARBA00022448"/>
    </source>
</evidence>
<evidence type="ECO:0000256" key="3">
    <source>
        <dbReference type="ARBA" id="ARBA00004554"/>
    </source>
</evidence>
<feature type="region of interest" description="Disordered" evidence="37">
    <location>
        <begin position="1"/>
        <end position="27"/>
    </location>
</feature>
<organism evidence="41 42">
    <name type="scientific">Branchiostoma floridae</name>
    <name type="common">Florida lancelet</name>
    <name type="synonym">Amphioxus</name>
    <dbReference type="NCBI Taxonomy" id="7739"/>
    <lineage>
        <taxon>Eukaryota</taxon>
        <taxon>Metazoa</taxon>
        <taxon>Chordata</taxon>
        <taxon>Cephalochordata</taxon>
        <taxon>Leptocardii</taxon>
        <taxon>Amphioxiformes</taxon>
        <taxon>Branchiostomatidae</taxon>
        <taxon>Branchiostoma</taxon>
    </lineage>
</organism>
<dbReference type="InterPro" id="IPR011527">
    <property type="entry name" value="ABC1_TM_dom"/>
</dbReference>
<evidence type="ECO:0000256" key="31">
    <source>
        <dbReference type="ARBA" id="ARBA00051844"/>
    </source>
</evidence>
<evidence type="ECO:0000256" key="32">
    <source>
        <dbReference type="ARBA" id="ARBA00052534"/>
    </source>
</evidence>
<dbReference type="OrthoDB" id="6500128at2759"/>
<evidence type="ECO:0000256" key="4">
    <source>
        <dbReference type="ARBA" id="ARBA00009726"/>
    </source>
</evidence>
<dbReference type="GO" id="GO:0016887">
    <property type="term" value="F:ATP hydrolysis activity"/>
    <property type="evidence" value="ECO:0007669"/>
    <property type="project" value="InterPro"/>
</dbReference>
<dbReference type="InterPro" id="IPR017871">
    <property type="entry name" value="ABC_transporter-like_CS"/>
</dbReference>
<evidence type="ECO:0000256" key="21">
    <source>
        <dbReference type="ARBA" id="ARBA00048665"/>
    </source>
</evidence>
<evidence type="ECO:0000256" key="18">
    <source>
        <dbReference type="ARBA" id="ARBA00047523"/>
    </source>
</evidence>
<protein>
    <recommendedName>
        <fullName evidence="36">Multidrug resistance-associated protein 4</fullName>
        <ecNumber evidence="5">7.6.2.2</ecNumber>
        <ecNumber evidence="15">7.6.2.3</ecNumber>
    </recommendedName>
</protein>
<evidence type="ECO:0000256" key="17">
    <source>
        <dbReference type="ARBA" id="ARBA00047279"/>
    </source>
</evidence>
<feature type="transmembrane region" description="Helical" evidence="38">
    <location>
        <begin position="213"/>
        <end position="233"/>
    </location>
</feature>
<comment type="catalytic activity">
    <reaction evidence="26">
        <text>leukotriene B4(in) + ATP + H2O = leukotriene B4(out) + ADP + phosphate + H(+)</text>
        <dbReference type="Rhea" id="RHEA:66424"/>
        <dbReference type="ChEBI" id="CHEBI:15377"/>
        <dbReference type="ChEBI" id="CHEBI:15378"/>
        <dbReference type="ChEBI" id="CHEBI:30616"/>
        <dbReference type="ChEBI" id="CHEBI:43474"/>
        <dbReference type="ChEBI" id="CHEBI:57461"/>
        <dbReference type="ChEBI" id="CHEBI:456216"/>
    </reaction>
</comment>
<evidence type="ECO:0000256" key="2">
    <source>
        <dbReference type="ARBA" id="ARBA00004424"/>
    </source>
</evidence>
<dbReference type="SUPFAM" id="SSF52540">
    <property type="entry name" value="P-loop containing nucleoside triphosphate hydrolases"/>
    <property type="match status" value="2"/>
</dbReference>
<gene>
    <name evidence="42" type="primary">LOC118426883</name>
</gene>
<feature type="domain" description="ABC transporter" evidence="39">
    <location>
        <begin position="1060"/>
        <end position="1293"/>
    </location>
</feature>
<reference evidence="41" key="1">
    <citation type="journal article" date="2020" name="Nat. Ecol. Evol.">
        <title>Deeply conserved synteny resolves early events in vertebrate evolution.</title>
        <authorList>
            <person name="Simakov O."/>
            <person name="Marletaz F."/>
            <person name="Yue J.X."/>
            <person name="O'Connell B."/>
            <person name="Jenkins J."/>
            <person name="Brandt A."/>
            <person name="Calef R."/>
            <person name="Tung C.H."/>
            <person name="Huang T.K."/>
            <person name="Schmutz J."/>
            <person name="Satoh N."/>
            <person name="Yu J.K."/>
            <person name="Putnam N.H."/>
            <person name="Green R.E."/>
            <person name="Rokhsar D.S."/>
        </authorList>
    </citation>
    <scope>NUCLEOTIDE SEQUENCE [LARGE SCALE GENOMIC DNA]</scope>
    <source>
        <strain evidence="41">S238N-H82</strain>
    </source>
</reference>
<feature type="transmembrane region" description="Helical" evidence="38">
    <location>
        <begin position="784"/>
        <end position="810"/>
    </location>
</feature>
<evidence type="ECO:0000259" key="39">
    <source>
        <dbReference type="PROSITE" id="PS50893"/>
    </source>
</evidence>
<evidence type="ECO:0000256" key="20">
    <source>
        <dbReference type="ARBA" id="ARBA00048007"/>
    </source>
</evidence>
<dbReference type="RefSeq" id="XP_035692355.1">
    <property type="nucleotide sequence ID" value="XM_035836462.1"/>
</dbReference>
<comment type="catalytic activity">
    <reaction evidence="28">
        <text>taurochenodeoxycholate(in) + glutathione(in) + ATP + H2O = taurochenodeoxycholate(out) + glutathione(out) + ADP + phosphate + H(+)</text>
        <dbReference type="Rhea" id="RHEA:66412"/>
        <dbReference type="ChEBI" id="CHEBI:9407"/>
        <dbReference type="ChEBI" id="CHEBI:15377"/>
        <dbReference type="ChEBI" id="CHEBI:15378"/>
        <dbReference type="ChEBI" id="CHEBI:30616"/>
        <dbReference type="ChEBI" id="CHEBI:43474"/>
        <dbReference type="ChEBI" id="CHEBI:57925"/>
        <dbReference type="ChEBI" id="CHEBI:456216"/>
    </reaction>
    <physiologicalReaction direction="left-to-right" evidence="28">
        <dbReference type="Rhea" id="RHEA:66413"/>
    </physiologicalReaction>
</comment>
<comment type="cofactor">
    <cofactor evidence="1">
        <name>Mg(2+)</name>
        <dbReference type="ChEBI" id="CHEBI:18420"/>
    </cofactor>
</comment>
<dbReference type="Gene3D" id="1.20.1560.10">
    <property type="entry name" value="ABC transporter type 1, transmembrane domain"/>
    <property type="match status" value="2"/>
</dbReference>
<evidence type="ECO:0000256" key="13">
    <source>
        <dbReference type="ARBA" id="ARBA00023055"/>
    </source>
</evidence>
<keyword evidence="9" id="KW-0547">Nucleotide-binding</keyword>
<feature type="transmembrane region" description="Helical" evidence="38">
    <location>
        <begin position="973"/>
        <end position="991"/>
    </location>
</feature>
<feature type="transmembrane region" description="Helical" evidence="38">
    <location>
        <begin position="882"/>
        <end position="901"/>
    </location>
</feature>
<dbReference type="InterPro" id="IPR027417">
    <property type="entry name" value="P-loop_NTPase"/>
</dbReference>
<dbReference type="SUPFAM" id="SSF90123">
    <property type="entry name" value="ABC transporter transmembrane region"/>
    <property type="match status" value="2"/>
</dbReference>
<proteinExistence type="inferred from homology"/>
<evidence type="ECO:0000256" key="30">
    <source>
        <dbReference type="ARBA" id="ARBA00051624"/>
    </source>
</evidence>
<evidence type="ECO:0000256" key="33">
    <source>
        <dbReference type="ARBA" id="ARBA00052647"/>
    </source>
</evidence>
<feature type="transmembrane region" description="Helical" evidence="38">
    <location>
        <begin position="324"/>
        <end position="344"/>
    </location>
</feature>
<comment type="subunit">
    <text evidence="35">Interacts (via PDZ-binding motif) with SNX27 (via PDZ domain); this interaction accelerates MRP4 internalization.</text>
</comment>
<evidence type="ECO:0000256" key="36">
    <source>
        <dbReference type="ARBA" id="ARBA00082792"/>
    </source>
</evidence>
<dbReference type="EC" id="7.6.2.3" evidence="15"/>
<evidence type="ECO:0000256" key="14">
    <source>
        <dbReference type="ARBA" id="ARBA00023136"/>
    </source>
</evidence>
<evidence type="ECO:0000256" key="24">
    <source>
        <dbReference type="ARBA" id="ARBA00050718"/>
    </source>
</evidence>
<feature type="domain" description="ABC transporter" evidence="39">
    <location>
        <begin position="417"/>
        <end position="640"/>
    </location>
</feature>
<comment type="catalytic activity">
    <reaction evidence="30">
        <text>glycochenodeoxycholate(in) + glutathione(in) + ATP + H2O = glycochenodeoxycholate(out) + glutathione(out) + ADP + phosphate + H(+)</text>
        <dbReference type="Rhea" id="RHEA:66408"/>
        <dbReference type="ChEBI" id="CHEBI:15377"/>
        <dbReference type="ChEBI" id="CHEBI:15378"/>
        <dbReference type="ChEBI" id="CHEBI:30616"/>
        <dbReference type="ChEBI" id="CHEBI:36252"/>
        <dbReference type="ChEBI" id="CHEBI:43474"/>
        <dbReference type="ChEBI" id="CHEBI:57925"/>
        <dbReference type="ChEBI" id="CHEBI:456216"/>
    </reaction>
    <physiologicalReaction direction="left-to-right" evidence="30">
        <dbReference type="Rhea" id="RHEA:66409"/>
    </physiologicalReaction>
</comment>
<feature type="compositionally biased region" description="Basic and acidic residues" evidence="37">
    <location>
        <begin position="17"/>
        <end position="27"/>
    </location>
</feature>
<evidence type="ECO:0000256" key="9">
    <source>
        <dbReference type="ARBA" id="ARBA00022741"/>
    </source>
</evidence>
<comment type="catalytic activity">
    <reaction evidence="22">
        <text>tauroursodeoxycholate(in) + glutathione(in) + ATP + H2O = tauroursodeoxycholate(out) + glutathione(out) + ADP + phosphate + H(+)</text>
        <dbReference type="Rhea" id="RHEA:66420"/>
        <dbReference type="ChEBI" id="CHEBI:15377"/>
        <dbReference type="ChEBI" id="CHEBI:15378"/>
        <dbReference type="ChEBI" id="CHEBI:30616"/>
        <dbReference type="ChEBI" id="CHEBI:43474"/>
        <dbReference type="ChEBI" id="CHEBI:57925"/>
        <dbReference type="ChEBI" id="CHEBI:132028"/>
        <dbReference type="ChEBI" id="CHEBI:456216"/>
    </reaction>
    <physiologicalReaction direction="left-to-right" evidence="22">
        <dbReference type="Rhea" id="RHEA:66421"/>
    </physiologicalReaction>
</comment>
<comment type="catalytic activity">
    <reaction evidence="19">
        <text>17beta-estradiol 17-O-(beta-D-glucuronate)(in) + ATP + H2O = 17beta-estradiol 17-O-(beta-D-glucuronate)(out) + ADP + phosphate + H(+)</text>
        <dbReference type="Rhea" id="RHEA:60128"/>
        <dbReference type="ChEBI" id="CHEBI:15377"/>
        <dbReference type="ChEBI" id="CHEBI:15378"/>
        <dbReference type="ChEBI" id="CHEBI:30616"/>
        <dbReference type="ChEBI" id="CHEBI:43474"/>
        <dbReference type="ChEBI" id="CHEBI:82961"/>
        <dbReference type="ChEBI" id="CHEBI:456216"/>
    </reaction>
    <physiologicalReaction direction="left-to-right" evidence="19">
        <dbReference type="Rhea" id="RHEA:60129"/>
    </physiologicalReaction>
</comment>
<dbReference type="GO" id="GO:0016323">
    <property type="term" value="C:basolateral plasma membrane"/>
    <property type="evidence" value="ECO:0000318"/>
    <property type="project" value="GO_Central"/>
</dbReference>
<evidence type="ECO:0000256" key="34">
    <source>
        <dbReference type="ARBA" id="ARBA00052963"/>
    </source>
</evidence>
<dbReference type="CDD" id="cd03244">
    <property type="entry name" value="ABCC_MRP_domain2"/>
    <property type="match status" value="1"/>
</dbReference>
<dbReference type="InterPro" id="IPR050173">
    <property type="entry name" value="ABC_transporter_C-like"/>
</dbReference>
<comment type="subcellular location">
    <subcellularLocation>
        <location evidence="2">Apical cell membrane</location>
        <topology evidence="2">Multi-pass membrane protein</topology>
    </subcellularLocation>
    <subcellularLocation>
        <location evidence="3">Basolateral cell membrane</location>
        <topology evidence="3">Multi-pass membrane protein</topology>
    </subcellularLocation>
</comment>
<dbReference type="FunFam" id="3.40.50.300:FF:000482">
    <property type="entry name" value="Multidrug resistance-associated protein member 4"/>
    <property type="match status" value="1"/>
</dbReference>
<comment type="catalytic activity">
    <reaction evidence="23">
        <text>glycoursodeoxycholate(in) + glutathione(in) + ATP + H2O = glycoursodeoxycholate(out) + glutathione(out) + ADP + phosphate + H(+)</text>
        <dbReference type="Rhea" id="RHEA:66416"/>
        <dbReference type="ChEBI" id="CHEBI:15377"/>
        <dbReference type="ChEBI" id="CHEBI:15378"/>
        <dbReference type="ChEBI" id="CHEBI:30616"/>
        <dbReference type="ChEBI" id="CHEBI:43474"/>
        <dbReference type="ChEBI" id="CHEBI:57925"/>
        <dbReference type="ChEBI" id="CHEBI:132030"/>
        <dbReference type="ChEBI" id="CHEBI:456216"/>
    </reaction>
    <physiologicalReaction direction="left-to-right" evidence="23">
        <dbReference type="Rhea" id="RHEA:66417"/>
    </physiologicalReaction>
</comment>
<dbReference type="Pfam" id="PF00005">
    <property type="entry name" value="ABC_tran"/>
    <property type="match status" value="2"/>
</dbReference>
<dbReference type="KEGG" id="bfo:118426883"/>
<dbReference type="Proteomes" id="UP000001554">
    <property type="component" value="Chromosome 12"/>
</dbReference>
<evidence type="ECO:0000256" key="37">
    <source>
        <dbReference type="SAM" id="MobiDB-lite"/>
    </source>
</evidence>
<evidence type="ECO:0000256" key="10">
    <source>
        <dbReference type="ARBA" id="ARBA00022840"/>
    </source>
</evidence>
<feature type="transmembrane region" description="Helical" evidence="38">
    <location>
        <begin position="716"/>
        <end position="735"/>
    </location>
</feature>
<keyword evidence="7" id="KW-1003">Cell membrane</keyword>
<dbReference type="GO" id="GO:0008559">
    <property type="term" value="F:ABC-type xenobiotic transporter activity"/>
    <property type="evidence" value="ECO:0007669"/>
    <property type="project" value="UniProtKB-EC"/>
</dbReference>
<dbReference type="GO" id="GO:0005524">
    <property type="term" value="F:ATP binding"/>
    <property type="evidence" value="ECO:0007669"/>
    <property type="project" value="UniProtKB-KW"/>
</dbReference>
<evidence type="ECO:0000256" key="1">
    <source>
        <dbReference type="ARBA" id="ARBA00001946"/>
    </source>
</evidence>
<feature type="transmembrane region" description="Helical" evidence="38">
    <location>
        <begin position="136"/>
        <end position="159"/>
    </location>
</feature>
<keyword evidence="41" id="KW-1185">Reference proteome</keyword>
<evidence type="ECO:0000256" key="25">
    <source>
        <dbReference type="ARBA" id="ARBA00051057"/>
    </source>
</evidence>
<comment type="catalytic activity">
    <reaction evidence="32">
        <text>glycocholate(in) + glutathione(in) + ATP + H2O = glycocholate(out) + glutathione(out) + ADP + phosphate + H(+)</text>
        <dbReference type="Rhea" id="RHEA:66400"/>
        <dbReference type="ChEBI" id="CHEBI:15377"/>
        <dbReference type="ChEBI" id="CHEBI:15378"/>
        <dbReference type="ChEBI" id="CHEBI:29746"/>
        <dbReference type="ChEBI" id="CHEBI:30616"/>
        <dbReference type="ChEBI" id="CHEBI:43474"/>
        <dbReference type="ChEBI" id="CHEBI:57925"/>
        <dbReference type="ChEBI" id="CHEBI:456216"/>
    </reaction>
    <physiologicalReaction direction="left-to-right" evidence="32">
        <dbReference type="Rhea" id="RHEA:66401"/>
    </physiologicalReaction>
</comment>
<dbReference type="FunFam" id="1.20.1560.10:FF:000014">
    <property type="entry name" value="Multidrug resistance-associated protein member 4"/>
    <property type="match status" value="1"/>
</dbReference>
<comment type="catalytic activity">
    <reaction evidence="25">
        <text>cholate(in) + glutathione(in) + ATP + H2O = cholate(out) + glutathione(out) + ADP + phosphate + H(+)</text>
        <dbReference type="Rhea" id="RHEA:66396"/>
        <dbReference type="ChEBI" id="CHEBI:15377"/>
        <dbReference type="ChEBI" id="CHEBI:15378"/>
        <dbReference type="ChEBI" id="CHEBI:29747"/>
        <dbReference type="ChEBI" id="CHEBI:30616"/>
        <dbReference type="ChEBI" id="CHEBI:43474"/>
        <dbReference type="ChEBI" id="CHEBI:57925"/>
        <dbReference type="ChEBI" id="CHEBI:456216"/>
    </reaction>
    <physiologicalReaction direction="left-to-right" evidence="25">
        <dbReference type="Rhea" id="RHEA:66397"/>
    </physiologicalReaction>
</comment>
<dbReference type="GeneID" id="118426883"/>
<evidence type="ECO:0000256" key="22">
    <source>
        <dbReference type="ARBA" id="ARBA00050117"/>
    </source>
</evidence>
<evidence type="ECO:0000256" key="27">
    <source>
        <dbReference type="ARBA" id="ARBA00051287"/>
    </source>
</evidence>
<dbReference type="InterPro" id="IPR036640">
    <property type="entry name" value="ABC1_TM_sf"/>
</dbReference>
<evidence type="ECO:0000256" key="8">
    <source>
        <dbReference type="ARBA" id="ARBA00022692"/>
    </source>
</evidence>
<keyword evidence="6" id="KW-0813">Transport</keyword>
<evidence type="ECO:0000256" key="16">
    <source>
        <dbReference type="ARBA" id="ARBA00034018"/>
    </source>
</evidence>
<comment type="catalytic activity">
    <reaction evidence="27">
        <text>prostaglandin E2(in) + ATP + H2O = prostaglandin E2(out) + ADP + phosphate + H(+)</text>
        <dbReference type="Rhea" id="RHEA:66388"/>
        <dbReference type="ChEBI" id="CHEBI:15377"/>
        <dbReference type="ChEBI" id="CHEBI:15378"/>
        <dbReference type="ChEBI" id="CHEBI:30616"/>
        <dbReference type="ChEBI" id="CHEBI:43474"/>
        <dbReference type="ChEBI" id="CHEBI:456216"/>
        <dbReference type="ChEBI" id="CHEBI:606564"/>
    </reaction>
    <physiologicalReaction direction="left-to-right" evidence="27">
        <dbReference type="Rhea" id="RHEA:66389"/>
    </physiologicalReaction>
</comment>
<dbReference type="GO" id="GO:0005886">
    <property type="term" value="C:plasma membrane"/>
    <property type="evidence" value="ECO:0000318"/>
    <property type="project" value="GO_Central"/>
</dbReference>
<sequence>MVGQRGMEELSCSPATESREHLEPQEPRKKRWLNPLFYTGYKRRLEEKDMYNVKYEDSSQKQCDDLEREWNKELQKVGRSQKPSLLRAAIRCYAPGWSLLGIIAFIEEATKVVSPVLLGKLVEYFSPNSNVSLGEAYGYAAGISACAMALAILHHPYFYGVHVYGWRLRVACCSLIHKKALKLSNKAMTQTTTGQIVNLLSNDVNRFDQMPMFLHYIWIAPIQLAAVIWLLWLDLGVSALVGAGSLILVLPVQSVLGRLFSKFRAETAKRTDNRVRTMNEIISAIRVIKMYTWEKPFSELVARYRKLEVDKILQASYCQSFNSGFFFCASKIILFFTFLAYVLFGNTIVASKVFVAITLFNVIRLTISLFIPFAVQKGSEGLISIKRIQTFLLLDEVETAEPTPDPAAQPGPEDCHVNVTGVTASWDQSLEPPTLRNINFEVKPGELVAVIGPVGAGKSSILSAILRELPVTSGEVKVQGQLAYASQVPWIFSGSVQQNILFGKEMEQQKYQRVIKVCALQKDLTLFPHGDQTLVGDRGIMLSGGQKARINLARAVYHDADIYLLDDPLSAVDAEVGKHLFERCIQGALKDKPRILVTHQLQYLQSANKILILKEGEQLTLGTYQELVQSGVDFAELLKTDDEDEEPGEEHGILGRGGSLRHRTRTISNGSKALSSLSLDKIKLEEKAPQLEDEDRREGVVGWSVYRDYSTAGTGIGGIILAVFLNIAAEALFIMTDWWMAYWAQEEEDYYRATHPATTLPTNGVNTTSPNNMTIPRVDVNRNIYVLAGTTGALVLFSIFRSAWMYFLCIKSSQKLHDRMFRSIVRAPVLFFDSNPVGRILNRFSKDLGHLDDLLPATIMDVVVIMMQVLGGVILAGVINPWVFIPVVPVVLLLVVIRRYYMRTSRDIKRLEATTRSPVFSHLSATLQGLWTIRAFGAQESFQREFHAHQDLHSEAWFLFLAASRWFGIRMDWLAAIFITAVAFCSVLAAQSLDSGLVGLSLSYALILMGGFQWGVRQSAECETLMTSAERIIEYSKLDQEPPLENDYNLPPNWPVHGIITFEGVSFTYSPDGPKVLKNLYGCIRAKEKVGIVGRTGAGKSSLMQMLFRMAEPRGLLMIDGIDITQIGIHDLRRRISVIPQDPVLFSGTLRNNLDPFSEFTDNQLWGALEEVQLKPVVEELPGKLESELAESGTNFSVGQRQLVCLARALLRKNRILIIDEATANVDPRTDQLIQQTIRHKFRHCTVLTIAHRLNTIIDMDRIMVIDEGRIREFDEAHDLLQREGGLFANMMDQVGGRAAAELREKAENLYKLRHKNDEIWDQIKDSQRIHLANYLPSSGYTHIQIETSV</sequence>
<dbReference type="GO" id="GO:0016324">
    <property type="term" value="C:apical plasma membrane"/>
    <property type="evidence" value="ECO:0007669"/>
    <property type="project" value="UniProtKB-SubCell"/>
</dbReference>
<comment type="catalytic activity">
    <reaction evidence="20">
        <text>an S-substituted glutathione(in) + ATP + H2O = an S-substituted glutathione(out) + ADP + phosphate + H(+)</text>
        <dbReference type="Rhea" id="RHEA:19121"/>
        <dbReference type="ChEBI" id="CHEBI:15377"/>
        <dbReference type="ChEBI" id="CHEBI:15378"/>
        <dbReference type="ChEBI" id="CHEBI:30616"/>
        <dbReference type="ChEBI" id="CHEBI:43474"/>
        <dbReference type="ChEBI" id="CHEBI:90779"/>
        <dbReference type="ChEBI" id="CHEBI:456216"/>
        <dbReference type="EC" id="7.6.2.3"/>
    </reaction>
    <physiologicalReaction direction="left-to-right" evidence="20">
        <dbReference type="Rhea" id="RHEA:19122"/>
    </physiologicalReaction>
</comment>
<dbReference type="PROSITE" id="PS00211">
    <property type="entry name" value="ABC_TRANSPORTER_1"/>
    <property type="match status" value="2"/>
</dbReference>
<evidence type="ECO:0000256" key="19">
    <source>
        <dbReference type="ARBA" id="ARBA00047576"/>
    </source>
</evidence>
<comment type="catalytic activity">
    <reaction evidence="21">
        <text>urate(in) + ATP + H2O = urate(out) + ADP + phosphate + H(+)</text>
        <dbReference type="Rhea" id="RHEA:16461"/>
        <dbReference type="ChEBI" id="CHEBI:15377"/>
        <dbReference type="ChEBI" id="CHEBI:15378"/>
        <dbReference type="ChEBI" id="CHEBI:17775"/>
        <dbReference type="ChEBI" id="CHEBI:30616"/>
        <dbReference type="ChEBI" id="CHEBI:43474"/>
        <dbReference type="ChEBI" id="CHEBI:456216"/>
    </reaction>
    <physiologicalReaction direction="left-to-right" evidence="21">
        <dbReference type="Rhea" id="RHEA:16462"/>
    </physiologicalReaction>
</comment>
<dbReference type="InterPro" id="IPR047083">
    <property type="entry name" value="ABCC4_TMD2"/>
</dbReference>
<dbReference type="PROSITE" id="PS50893">
    <property type="entry name" value="ABC_TRANSPORTER_2"/>
    <property type="match status" value="2"/>
</dbReference>
<feature type="transmembrane region" description="Helical" evidence="38">
    <location>
        <begin position="350"/>
        <end position="375"/>
    </location>
</feature>
<comment type="catalytic activity">
    <reaction evidence="16">
        <text>ATP + H2O + xenobioticSide 1 = ADP + phosphate + xenobioticSide 2.</text>
        <dbReference type="EC" id="7.6.2.2"/>
    </reaction>
</comment>
<dbReference type="EC" id="7.6.2.2" evidence="5"/>
<keyword evidence="12 38" id="KW-1133">Transmembrane helix</keyword>
<comment type="catalytic activity">
    <reaction evidence="33">
        <text>glycodeoxycholate(in) + glutathione(in) + ATP + H2O = glycodeoxycholate(out) + glutathione(out) + ADP + phosphate + H(+)</text>
        <dbReference type="Rhea" id="RHEA:66380"/>
        <dbReference type="ChEBI" id="CHEBI:15377"/>
        <dbReference type="ChEBI" id="CHEBI:15378"/>
        <dbReference type="ChEBI" id="CHEBI:30616"/>
        <dbReference type="ChEBI" id="CHEBI:43474"/>
        <dbReference type="ChEBI" id="CHEBI:57925"/>
        <dbReference type="ChEBI" id="CHEBI:82982"/>
        <dbReference type="ChEBI" id="CHEBI:456216"/>
    </reaction>
    <physiologicalReaction direction="left-to-right" evidence="33">
        <dbReference type="Rhea" id="RHEA:66381"/>
    </physiologicalReaction>
</comment>
<dbReference type="Gene3D" id="3.40.50.300">
    <property type="entry name" value="P-loop containing nucleotide triphosphate hydrolases"/>
    <property type="match status" value="2"/>
</dbReference>
<evidence type="ECO:0000256" key="26">
    <source>
        <dbReference type="ARBA" id="ARBA00051151"/>
    </source>
</evidence>
<comment type="catalytic activity">
    <reaction evidence="34">
        <text>3',5'-cyclic GMP(in) + ATP + H2O = 3',5'-cyclic GMP(out) + ADP + phosphate + H(+)</text>
        <dbReference type="Rhea" id="RHEA:66188"/>
        <dbReference type="ChEBI" id="CHEBI:15377"/>
        <dbReference type="ChEBI" id="CHEBI:15378"/>
        <dbReference type="ChEBI" id="CHEBI:30616"/>
        <dbReference type="ChEBI" id="CHEBI:43474"/>
        <dbReference type="ChEBI" id="CHEBI:57746"/>
        <dbReference type="ChEBI" id="CHEBI:456216"/>
    </reaction>
    <physiologicalReaction direction="left-to-right" evidence="34">
        <dbReference type="Rhea" id="RHEA:66189"/>
    </physiologicalReaction>
</comment>
<feature type="domain" description="ABC transmembrane type-1" evidence="40">
    <location>
        <begin position="720"/>
        <end position="1024"/>
    </location>
</feature>
<feature type="transmembrane region" description="Helical" evidence="38">
    <location>
        <begin position="239"/>
        <end position="260"/>
    </location>
</feature>
<evidence type="ECO:0000256" key="7">
    <source>
        <dbReference type="ARBA" id="ARBA00022475"/>
    </source>
</evidence>
<accession>A0A9J7M1H9</accession>
<dbReference type="InterPro" id="IPR003593">
    <property type="entry name" value="AAA+_ATPase"/>
</dbReference>
<evidence type="ECO:0000256" key="15">
    <source>
        <dbReference type="ARBA" id="ARBA00024220"/>
    </source>
</evidence>
<dbReference type="Pfam" id="PF00664">
    <property type="entry name" value="ABC_membrane"/>
    <property type="match status" value="2"/>
</dbReference>
<evidence type="ECO:0000256" key="29">
    <source>
        <dbReference type="ARBA" id="ARBA00051604"/>
    </source>
</evidence>
<reference evidence="42" key="2">
    <citation type="submission" date="2025-08" db="UniProtKB">
        <authorList>
            <consortium name="RefSeq"/>
        </authorList>
    </citation>
    <scope>IDENTIFICATION</scope>
    <source>
        <strain evidence="42">S238N-H82</strain>
        <tissue evidence="42">Testes</tissue>
    </source>
</reference>
<comment type="catalytic activity">
    <reaction evidence="29">
        <text>3',5'-cyclic AMP(in) + ATP + H2O = 3',5'-cyclic AMP(out) + ADP + phosphate + H(+)</text>
        <dbReference type="Rhea" id="RHEA:66184"/>
        <dbReference type="ChEBI" id="CHEBI:15377"/>
        <dbReference type="ChEBI" id="CHEBI:15378"/>
        <dbReference type="ChEBI" id="CHEBI:30616"/>
        <dbReference type="ChEBI" id="CHEBI:43474"/>
        <dbReference type="ChEBI" id="CHEBI:58165"/>
        <dbReference type="ChEBI" id="CHEBI:456216"/>
    </reaction>
    <physiologicalReaction direction="left-to-right" evidence="29">
        <dbReference type="Rhea" id="RHEA:66185"/>
    </physiologicalReaction>
</comment>
<dbReference type="FunFam" id="1.20.1560.10:FF:000027">
    <property type="entry name" value="ATP-binding cassette subfamily C member 4"/>
    <property type="match status" value="1"/>
</dbReference>
<feature type="domain" description="ABC transmembrane type-1" evidence="40">
    <location>
        <begin position="99"/>
        <end position="379"/>
    </location>
</feature>
<keyword evidence="8 38" id="KW-0812">Transmembrane</keyword>
<dbReference type="CDD" id="cd18593">
    <property type="entry name" value="ABC_6TM_MRP4_D1_like"/>
    <property type="match status" value="1"/>
</dbReference>
<dbReference type="GO" id="GO:0006869">
    <property type="term" value="P:lipid transport"/>
    <property type="evidence" value="ECO:0007669"/>
    <property type="project" value="UniProtKB-KW"/>
</dbReference>